<keyword evidence="4 6" id="KW-0720">Serine protease</keyword>
<evidence type="ECO:0000256" key="6">
    <source>
        <dbReference type="PROSITE-ProRule" id="PRU01240"/>
    </source>
</evidence>
<reference evidence="10" key="1">
    <citation type="submission" date="2020-09" db="EMBL/GenBank/DDBJ databases">
        <title>A novel bacterium of genus Hazenella, isolated from South China Sea.</title>
        <authorList>
            <person name="Huang H."/>
            <person name="Mo K."/>
            <person name="Hu Y."/>
        </authorList>
    </citation>
    <scope>NUCLEOTIDE SEQUENCE</scope>
    <source>
        <strain evidence="10">IB182357</strain>
    </source>
</reference>
<evidence type="ECO:0000256" key="4">
    <source>
        <dbReference type="ARBA" id="ARBA00022825"/>
    </source>
</evidence>
<dbReference type="InterPro" id="IPR022398">
    <property type="entry name" value="Peptidase_S8_His-AS"/>
</dbReference>
<feature type="active site" description="Charge relay system" evidence="5 6">
    <location>
        <position position="167"/>
    </location>
</feature>
<evidence type="ECO:0000256" key="1">
    <source>
        <dbReference type="ARBA" id="ARBA00011073"/>
    </source>
</evidence>
<feature type="active site" description="Charge relay system" evidence="5 6">
    <location>
        <position position="375"/>
    </location>
</feature>
<dbReference type="PROSITE" id="PS00138">
    <property type="entry name" value="SUBTILASE_SER"/>
    <property type="match status" value="1"/>
</dbReference>
<dbReference type="InterPro" id="IPR015500">
    <property type="entry name" value="Peptidase_S8_subtilisin-rel"/>
</dbReference>
<accession>A0A926RUJ9</accession>
<dbReference type="AlphaFoldDB" id="A0A926RUJ9"/>
<dbReference type="InterPro" id="IPR023828">
    <property type="entry name" value="Peptidase_S8_Ser-AS"/>
</dbReference>
<dbReference type="InterPro" id="IPR000209">
    <property type="entry name" value="Peptidase_S8/S53_dom"/>
</dbReference>
<dbReference type="PRINTS" id="PR00723">
    <property type="entry name" value="SUBTILISIN"/>
</dbReference>
<name>A0A926RUJ9_9BACL</name>
<feature type="domain" description="Peptidase S8/S53" evidence="9">
    <location>
        <begin position="160"/>
        <end position="423"/>
    </location>
</feature>
<gene>
    <name evidence="10" type="ORF">IC620_11935</name>
</gene>
<keyword evidence="2 6" id="KW-0645">Protease</keyword>
<organism evidence="10 11">
    <name type="scientific">Polycladospora coralii</name>
    <dbReference type="NCBI Taxonomy" id="2771432"/>
    <lineage>
        <taxon>Bacteria</taxon>
        <taxon>Bacillati</taxon>
        <taxon>Bacillota</taxon>
        <taxon>Bacilli</taxon>
        <taxon>Bacillales</taxon>
        <taxon>Thermoactinomycetaceae</taxon>
        <taxon>Polycladospora</taxon>
    </lineage>
</organism>
<dbReference type="InterPro" id="IPR036852">
    <property type="entry name" value="Peptidase_S8/S53_dom_sf"/>
</dbReference>
<comment type="similarity">
    <text evidence="1 6 7">Belongs to the peptidase S8 family.</text>
</comment>
<feature type="signal peptide" evidence="8">
    <location>
        <begin position="1"/>
        <end position="22"/>
    </location>
</feature>
<evidence type="ECO:0000256" key="3">
    <source>
        <dbReference type="ARBA" id="ARBA00022801"/>
    </source>
</evidence>
<dbReference type="PANTHER" id="PTHR43806:SF65">
    <property type="entry name" value="SERINE PROTEASE APRX"/>
    <property type="match status" value="1"/>
</dbReference>
<evidence type="ECO:0000313" key="10">
    <source>
        <dbReference type="EMBL" id="MBD1373063.1"/>
    </source>
</evidence>
<dbReference type="InterPro" id="IPR023827">
    <property type="entry name" value="Peptidase_S8_Asp-AS"/>
</dbReference>
<evidence type="ECO:0000313" key="11">
    <source>
        <dbReference type="Proteomes" id="UP000661691"/>
    </source>
</evidence>
<dbReference type="RefSeq" id="WP_191142297.1">
    <property type="nucleotide sequence ID" value="NZ_JACXAH010000016.1"/>
</dbReference>
<dbReference type="Proteomes" id="UP000661691">
    <property type="component" value="Unassembled WGS sequence"/>
</dbReference>
<proteinExistence type="inferred from homology"/>
<dbReference type="Gene3D" id="3.40.50.200">
    <property type="entry name" value="Peptidase S8/S53 domain"/>
    <property type="match status" value="1"/>
</dbReference>
<sequence>MRRLYLSSCIAILLVFSSLAMFQPANSLATNQLQWIKQDGSKVFSNLMPYMHAKENDKKVPVIITLSDRKEALTLQKNMPKLTIKKSYRTLPMVAAYVNISEIEALVNMKQVKQIEYDRTVKAHMYKSTIWFGSHEVNKENKLNIDGDMDGDSTSYSKEDATIAIVDTGIDPNHVNLDGGKVVGWYDGINGRSQPYDDQGHGTHVAGIAAGQGSREQYKGAAPGASLVGVKVLNSIGSGTFSGVLAGIDWVIANKEVYGIDVLNMSLGAGGSSDGNDALSQAVNQVAAAGIVPVVSAGNGGPNERTISTPAAAQDAITVGALADPSRGGFALASFSSRGPTADGRVKPDISGPGVNIIAPRANSGDQYIAYSGTSMASPYVAGSVALMIAANPNLTFSEIKSILVETAHDIGPRGVDYYYGIGKINTYGAVQIAKNGQITEGLFTPNLKYGEEDLPSSNISDTWQIDTQKLENGVPISVSLTIPNWSFAKDFDLYLYDADNKLVSSSTGNSPFKHIYYQPTTKGIYTIQIKATSGTGDYFIDVSAYTAPFRLIADDQ</sequence>
<dbReference type="PANTHER" id="PTHR43806">
    <property type="entry name" value="PEPTIDASE S8"/>
    <property type="match status" value="1"/>
</dbReference>
<keyword evidence="11" id="KW-1185">Reference proteome</keyword>
<evidence type="ECO:0000256" key="7">
    <source>
        <dbReference type="RuleBase" id="RU003355"/>
    </source>
</evidence>
<dbReference type="PROSITE" id="PS00136">
    <property type="entry name" value="SUBTILASE_ASP"/>
    <property type="match status" value="1"/>
</dbReference>
<protein>
    <submittedName>
        <fullName evidence="10">S8 family peptidase</fullName>
    </submittedName>
</protein>
<evidence type="ECO:0000256" key="8">
    <source>
        <dbReference type="SAM" id="SignalP"/>
    </source>
</evidence>
<dbReference type="GO" id="GO:0006508">
    <property type="term" value="P:proteolysis"/>
    <property type="evidence" value="ECO:0007669"/>
    <property type="project" value="UniProtKB-KW"/>
</dbReference>
<keyword evidence="3 6" id="KW-0378">Hydrolase</keyword>
<dbReference type="CDD" id="cd07487">
    <property type="entry name" value="Peptidases_S8_1"/>
    <property type="match status" value="1"/>
</dbReference>
<feature type="chain" id="PRO_5039094444" evidence="8">
    <location>
        <begin position="23"/>
        <end position="557"/>
    </location>
</feature>
<comment type="caution">
    <text evidence="10">The sequence shown here is derived from an EMBL/GenBank/DDBJ whole genome shotgun (WGS) entry which is preliminary data.</text>
</comment>
<feature type="active site" description="Charge relay system" evidence="5 6">
    <location>
        <position position="201"/>
    </location>
</feature>
<evidence type="ECO:0000256" key="2">
    <source>
        <dbReference type="ARBA" id="ARBA00022670"/>
    </source>
</evidence>
<dbReference type="PROSITE" id="PS00137">
    <property type="entry name" value="SUBTILASE_HIS"/>
    <property type="match status" value="1"/>
</dbReference>
<evidence type="ECO:0000256" key="5">
    <source>
        <dbReference type="PIRSR" id="PIRSR615500-1"/>
    </source>
</evidence>
<keyword evidence="8" id="KW-0732">Signal</keyword>
<dbReference type="InterPro" id="IPR050131">
    <property type="entry name" value="Peptidase_S8_subtilisin-like"/>
</dbReference>
<dbReference type="EMBL" id="JACXAH010000016">
    <property type="protein sequence ID" value="MBD1373063.1"/>
    <property type="molecule type" value="Genomic_DNA"/>
</dbReference>
<dbReference type="SUPFAM" id="SSF52743">
    <property type="entry name" value="Subtilisin-like"/>
    <property type="match status" value="1"/>
</dbReference>
<dbReference type="Pfam" id="PF00082">
    <property type="entry name" value="Peptidase_S8"/>
    <property type="match status" value="1"/>
</dbReference>
<evidence type="ECO:0000259" key="9">
    <source>
        <dbReference type="Pfam" id="PF00082"/>
    </source>
</evidence>
<dbReference type="GO" id="GO:0004252">
    <property type="term" value="F:serine-type endopeptidase activity"/>
    <property type="evidence" value="ECO:0007669"/>
    <property type="project" value="UniProtKB-UniRule"/>
</dbReference>
<dbReference type="PROSITE" id="PS51892">
    <property type="entry name" value="SUBTILASE"/>
    <property type="match status" value="1"/>
</dbReference>
<dbReference type="Gene3D" id="2.60.120.380">
    <property type="match status" value="1"/>
</dbReference>